<proteinExistence type="predicted"/>
<gene>
    <name evidence="1" type="ORF">LLUT_LOCUS22343</name>
</gene>
<reference evidence="1 2" key="1">
    <citation type="submission" date="2024-03" db="EMBL/GenBank/DDBJ databases">
        <authorList>
            <person name="Martinez-Hernandez J."/>
        </authorList>
    </citation>
    <scope>NUCLEOTIDE SEQUENCE [LARGE SCALE GENOMIC DNA]</scope>
</reference>
<evidence type="ECO:0000313" key="2">
    <source>
        <dbReference type="Proteomes" id="UP001497480"/>
    </source>
</evidence>
<evidence type="ECO:0000313" key="1">
    <source>
        <dbReference type="EMBL" id="CAL0321283.1"/>
    </source>
</evidence>
<sequence length="96" mass="10940">MMRADGSSTFSVINGKSMSTELARELMDIIVMNGFNRLYTDIPLMRMKKFLWREIINNIIKVNKGIIVYSKSTSNGIQKCGTLMDMRGKTLCNIIK</sequence>
<dbReference type="EMBL" id="CAXHTB010000015">
    <property type="protein sequence ID" value="CAL0321283.1"/>
    <property type="molecule type" value="Genomic_DNA"/>
</dbReference>
<comment type="caution">
    <text evidence="1">The sequence shown here is derived from an EMBL/GenBank/DDBJ whole genome shotgun (WGS) entry which is preliminary data.</text>
</comment>
<organism evidence="1 2">
    <name type="scientific">Lupinus luteus</name>
    <name type="common">European yellow lupine</name>
    <dbReference type="NCBI Taxonomy" id="3873"/>
    <lineage>
        <taxon>Eukaryota</taxon>
        <taxon>Viridiplantae</taxon>
        <taxon>Streptophyta</taxon>
        <taxon>Embryophyta</taxon>
        <taxon>Tracheophyta</taxon>
        <taxon>Spermatophyta</taxon>
        <taxon>Magnoliopsida</taxon>
        <taxon>eudicotyledons</taxon>
        <taxon>Gunneridae</taxon>
        <taxon>Pentapetalae</taxon>
        <taxon>rosids</taxon>
        <taxon>fabids</taxon>
        <taxon>Fabales</taxon>
        <taxon>Fabaceae</taxon>
        <taxon>Papilionoideae</taxon>
        <taxon>50 kb inversion clade</taxon>
        <taxon>genistoids sensu lato</taxon>
        <taxon>core genistoids</taxon>
        <taxon>Genisteae</taxon>
        <taxon>Lupinus</taxon>
    </lineage>
</organism>
<protein>
    <submittedName>
        <fullName evidence="1">Uncharacterized protein</fullName>
    </submittedName>
</protein>
<dbReference type="Proteomes" id="UP001497480">
    <property type="component" value="Unassembled WGS sequence"/>
</dbReference>
<name>A0AAV1XK38_LUPLU</name>
<accession>A0AAV1XK38</accession>
<keyword evidence="2" id="KW-1185">Reference proteome</keyword>
<dbReference type="AlphaFoldDB" id="A0AAV1XK38"/>